<proteinExistence type="predicted"/>
<dbReference type="AlphaFoldDB" id="A0A7L4YPM1"/>
<keyword evidence="1" id="KW-0472">Membrane</keyword>
<evidence type="ECO:0000259" key="2">
    <source>
        <dbReference type="Pfam" id="PF01757"/>
    </source>
</evidence>
<keyword evidence="1" id="KW-0812">Transmembrane</keyword>
<feature type="transmembrane region" description="Helical" evidence="1">
    <location>
        <begin position="314"/>
        <end position="334"/>
    </location>
</feature>
<gene>
    <name evidence="3" type="ORF">EK0264_09580</name>
</gene>
<evidence type="ECO:0000313" key="3">
    <source>
        <dbReference type="EMBL" id="QHC00507.1"/>
    </source>
</evidence>
<feature type="transmembrane region" description="Helical" evidence="1">
    <location>
        <begin position="170"/>
        <end position="191"/>
    </location>
</feature>
<dbReference type="EMBL" id="CP047156">
    <property type="protein sequence ID" value="QHC00507.1"/>
    <property type="molecule type" value="Genomic_DNA"/>
</dbReference>
<dbReference type="KEGG" id="eke:EK0264_09580"/>
<dbReference type="GO" id="GO:0016747">
    <property type="term" value="F:acyltransferase activity, transferring groups other than amino-acyl groups"/>
    <property type="evidence" value="ECO:0007669"/>
    <property type="project" value="InterPro"/>
</dbReference>
<name>A0A7L4YPM1_9ACTN</name>
<feature type="transmembrane region" description="Helical" evidence="1">
    <location>
        <begin position="229"/>
        <end position="247"/>
    </location>
</feature>
<dbReference type="InParanoid" id="A0A7L4YPM1"/>
<keyword evidence="1" id="KW-1133">Transmembrane helix</keyword>
<feature type="transmembrane region" description="Helical" evidence="1">
    <location>
        <begin position="60"/>
        <end position="76"/>
    </location>
</feature>
<keyword evidence="4" id="KW-1185">Reference proteome</keyword>
<feature type="transmembrane region" description="Helical" evidence="1">
    <location>
        <begin position="197"/>
        <end position="222"/>
    </location>
</feature>
<organism evidence="3 4">
    <name type="scientific">Epidermidibacterium keratini</name>
    <dbReference type="NCBI Taxonomy" id="1891644"/>
    <lineage>
        <taxon>Bacteria</taxon>
        <taxon>Bacillati</taxon>
        <taxon>Actinomycetota</taxon>
        <taxon>Actinomycetes</taxon>
        <taxon>Sporichthyales</taxon>
        <taxon>Sporichthyaceae</taxon>
        <taxon>Epidermidibacterium</taxon>
    </lineage>
</organism>
<accession>A0A7L4YPM1</accession>
<dbReference type="GO" id="GO:0016020">
    <property type="term" value="C:membrane"/>
    <property type="evidence" value="ECO:0007669"/>
    <property type="project" value="TreeGrafter"/>
</dbReference>
<protein>
    <submittedName>
        <fullName evidence="3">Acyltransferase family protein</fullName>
    </submittedName>
</protein>
<evidence type="ECO:0000256" key="1">
    <source>
        <dbReference type="SAM" id="Phobius"/>
    </source>
</evidence>
<dbReference type="InterPro" id="IPR050879">
    <property type="entry name" value="Acyltransferase_3"/>
</dbReference>
<keyword evidence="3" id="KW-0808">Transferase</keyword>
<dbReference type="RefSeq" id="WP_159545060.1">
    <property type="nucleotide sequence ID" value="NZ_CP047156.1"/>
</dbReference>
<feature type="transmembrane region" description="Helical" evidence="1">
    <location>
        <begin position="142"/>
        <end position="163"/>
    </location>
</feature>
<feature type="transmembrane region" description="Helical" evidence="1">
    <location>
        <begin position="21"/>
        <end position="40"/>
    </location>
</feature>
<feature type="transmembrane region" description="Helical" evidence="1">
    <location>
        <begin position="280"/>
        <end position="302"/>
    </location>
</feature>
<dbReference type="InterPro" id="IPR002656">
    <property type="entry name" value="Acyl_transf_3_dom"/>
</dbReference>
<feature type="transmembrane region" description="Helical" evidence="1">
    <location>
        <begin position="96"/>
        <end position="113"/>
    </location>
</feature>
<dbReference type="OrthoDB" id="9807745at2"/>
<dbReference type="Pfam" id="PF01757">
    <property type="entry name" value="Acyl_transf_3"/>
    <property type="match status" value="1"/>
</dbReference>
<feature type="domain" description="Acyltransferase 3" evidence="2">
    <location>
        <begin position="18"/>
        <end position="330"/>
    </location>
</feature>
<dbReference type="PANTHER" id="PTHR23028:SF53">
    <property type="entry name" value="ACYL_TRANSF_3 DOMAIN-CONTAINING PROTEIN"/>
    <property type="match status" value="1"/>
</dbReference>
<dbReference type="PANTHER" id="PTHR23028">
    <property type="entry name" value="ACETYLTRANSFERASE"/>
    <property type="match status" value="1"/>
</dbReference>
<dbReference type="Proteomes" id="UP000463857">
    <property type="component" value="Chromosome"/>
</dbReference>
<evidence type="ECO:0000313" key="4">
    <source>
        <dbReference type="Proteomes" id="UP000463857"/>
    </source>
</evidence>
<feature type="transmembrane region" description="Helical" evidence="1">
    <location>
        <begin position="253"/>
        <end position="273"/>
    </location>
</feature>
<reference evidence="3 4" key="1">
    <citation type="journal article" date="2018" name="Int. J. Syst. Evol. Microbiol.">
        <title>Epidermidibacterium keratini gen. nov., sp. nov., a member of the family Sporichthyaceae, isolated from keratin epidermis.</title>
        <authorList>
            <person name="Lee D.G."/>
            <person name="Trujillo M.E."/>
            <person name="Kang S."/>
            <person name="Nam J.J."/>
            <person name="Kim Y.J."/>
        </authorList>
    </citation>
    <scope>NUCLEOTIDE SEQUENCE [LARGE SCALE GENOMIC DNA]</scope>
    <source>
        <strain evidence="3 4">EPI-7</strain>
    </source>
</reference>
<dbReference type="GO" id="GO:0000271">
    <property type="term" value="P:polysaccharide biosynthetic process"/>
    <property type="evidence" value="ECO:0007669"/>
    <property type="project" value="TreeGrafter"/>
</dbReference>
<sequence>MRLLESPRQQATATGRYVELDGLRGIAVIGVLLFHVTDFYDVYVPGEKPPLPFTVPQGRFGVELFFLISGFVILATAERRSAREFAIARFARIYPVYWLCILITTAVVLTSHLDGLRRQWYEVLGNLTMLQSLWKGRDVDGVYWSLGVELLFYATVAVLLMIFGRLSNRVLVGTTIVWTVVAIGVLIARAVAPQDQVIFFIKTLTNANFACMFLVGMVAYLIRSGRPGPWRALIAVPIVGAVVSAALRDGQESALWTAGIIAAFVVITLLPEVPVLRARLLVWLGALSYPLYLLHQNISYVVIDAATPTVGRPVATGVAVAVVVLLAWVVHQLFEKQSARWTRTKLTELTSSPSAASGLDNRRSP</sequence>
<keyword evidence="3" id="KW-0012">Acyltransferase</keyword>